<feature type="signal peptide" evidence="3">
    <location>
        <begin position="1"/>
        <end position="16"/>
    </location>
</feature>
<dbReference type="InterPro" id="IPR025403">
    <property type="entry name" value="TgpA-like_C"/>
</dbReference>
<feature type="region of interest" description="Disordered" evidence="1">
    <location>
        <begin position="20"/>
        <end position="60"/>
    </location>
</feature>
<accession>A0A923M6X6</accession>
<evidence type="ECO:0000313" key="5">
    <source>
        <dbReference type="EMBL" id="MBC5763697.1"/>
    </source>
</evidence>
<organism evidence="5 6">
    <name type="scientific">Ramlibacter albus</name>
    <dbReference type="NCBI Taxonomy" id="2079448"/>
    <lineage>
        <taxon>Bacteria</taxon>
        <taxon>Pseudomonadati</taxon>
        <taxon>Pseudomonadota</taxon>
        <taxon>Betaproteobacteria</taxon>
        <taxon>Burkholderiales</taxon>
        <taxon>Comamonadaceae</taxon>
        <taxon>Ramlibacter</taxon>
    </lineage>
</organism>
<evidence type="ECO:0000256" key="2">
    <source>
        <dbReference type="SAM" id="Phobius"/>
    </source>
</evidence>
<dbReference type="AlphaFoldDB" id="A0A923M6X6"/>
<protein>
    <submittedName>
        <fullName evidence="5">DUF4129 domain-containing protein</fullName>
    </submittedName>
</protein>
<feature type="chain" id="PRO_5037393310" evidence="3">
    <location>
        <begin position="17"/>
        <end position="233"/>
    </location>
</feature>
<proteinExistence type="predicted"/>
<dbReference type="Pfam" id="PF13559">
    <property type="entry name" value="DUF4129"/>
    <property type="match status" value="1"/>
</dbReference>
<sequence length="233" mass="25342">MLLALAIALAAAQAVATDPPAREEVRRAAQEVRSHPDLGGPQKERTLRFKSSDKPRQSGDTSGLRWLAELLRWISETSRLLVWVGGAVLVALVLVGLWRWRREHADWAGRTGEALPSHVQNLDIRPESLPADIGAHAARLWQAGESRTALSLLYRGALSRLVHGHAVPIRAASTEGECLALVRSRLDAPKVMFFTRLVLAWQQSVYGGRLVGAEEALALCSEFDVLLAKGAAG</sequence>
<name>A0A923M6X6_9BURK</name>
<keyword evidence="2" id="KW-1133">Transmembrane helix</keyword>
<feature type="transmembrane region" description="Helical" evidence="2">
    <location>
        <begin position="80"/>
        <end position="100"/>
    </location>
</feature>
<comment type="caution">
    <text evidence="5">The sequence shown here is derived from an EMBL/GenBank/DDBJ whole genome shotgun (WGS) entry which is preliminary data.</text>
</comment>
<gene>
    <name evidence="5" type="ORF">H8R02_04500</name>
</gene>
<keyword evidence="3" id="KW-0732">Signal</keyword>
<evidence type="ECO:0000256" key="1">
    <source>
        <dbReference type="SAM" id="MobiDB-lite"/>
    </source>
</evidence>
<feature type="compositionally biased region" description="Basic and acidic residues" evidence="1">
    <location>
        <begin position="20"/>
        <end position="57"/>
    </location>
</feature>
<keyword evidence="2" id="KW-0472">Membrane</keyword>
<dbReference type="EMBL" id="JACORU010000001">
    <property type="protein sequence ID" value="MBC5763697.1"/>
    <property type="molecule type" value="Genomic_DNA"/>
</dbReference>
<keyword evidence="2" id="KW-0812">Transmembrane</keyword>
<keyword evidence="6" id="KW-1185">Reference proteome</keyword>
<evidence type="ECO:0000313" key="6">
    <source>
        <dbReference type="Proteomes" id="UP000596827"/>
    </source>
</evidence>
<dbReference type="Proteomes" id="UP000596827">
    <property type="component" value="Unassembled WGS sequence"/>
</dbReference>
<feature type="domain" description="Protein-glutamine gamma-glutamyltransferase-like C-terminal" evidence="4">
    <location>
        <begin position="153"/>
        <end position="220"/>
    </location>
</feature>
<evidence type="ECO:0000256" key="3">
    <source>
        <dbReference type="SAM" id="SignalP"/>
    </source>
</evidence>
<reference evidence="5" key="1">
    <citation type="submission" date="2020-08" db="EMBL/GenBank/DDBJ databases">
        <title>Ramlibacter sp. GTP1 16S ribosomal RNA gene genome sequencing and assembly.</title>
        <authorList>
            <person name="Kang M."/>
        </authorList>
    </citation>
    <scope>NUCLEOTIDE SEQUENCE</scope>
    <source>
        <strain evidence="5">GTP1</strain>
    </source>
</reference>
<evidence type="ECO:0000259" key="4">
    <source>
        <dbReference type="Pfam" id="PF13559"/>
    </source>
</evidence>